<dbReference type="EMBL" id="OCMF01000003">
    <property type="protein sequence ID" value="SOC80921.1"/>
    <property type="molecule type" value="Genomic_DNA"/>
</dbReference>
<gene>
    <name evidence="4" type="ORF">SAMN06296241_2485</name>
</gene>
<dbReference type="Gene3D" id="1.25.40.20">
    <property type="entry name" value="Ankyrin repeat-containing domain"/>
    <property type="match status" value="1"/>
</dbReference>
<feature type="repeat" description="ANK" evidence="3">
    <location>
        <begin position="65"/>
        <end position="97"/>
    </location>
</feature>
<evidence type="ECO:0000256" key="3">
    <source>
        <dbReference type="PROSITE-ProRule" id="PRU00023"/>
    </source>
</evidence>
<dbReference type="Proteomes" id="UP000219193">
    <property type="component" value="Unassembled WGS sequence"/>
</dbReference>
<evidence type="ECO:0000313" key="4">
    <source>
        <dbReference type="EMBL" id="SOC80921.1"/>
    </source>
</evidence>
<feature type="repeat" description="ANK" evidence="3">
    <location>
        <begin position="98"/>
        <end position="130"/>
    </location>
</feature>
<dbReference type="PANTHER" id="PTHR24171">
    <property type="entry name" value="ANKYRIN REPEAT DOMAIN-CONTAINING PROTEIN 39-RELATED"/>
    <property type="match status" value="1"/>
</dbReference>
<dbReference type="PROSITE" id="PS50297">
    <property type="entry name" value="ANK_REP_REGION"/>
    <property type="match status" value="2"/>
</dbReference>
<dbReference type="Pfam" id="PF12796">
    <property type="entry name" value="Ank_2"/>
    <property type="match status" value="1"/>
</dbReference>
<evidence type="ECO:0000256" key="2">
    <source>
        <dbReference type="ARBA" id="ARBA00023043"/>
    </source>
</evidence>
<dbReference type="PANTHER" id="PTHR24171:SF9">
    <property type="entry name" value="ANKYRIN REPEAT DOMAIN-CONTAINING PROTEIN 39"/>
    <property type="match status" value="1"/>
</dbReference>
<dbReference type="PROSITE" id="PS50088">
    <property type="entry name" value="ANK_REPEAT"/>
    <property type="match status" value="3"/>
</dbReference>
<dbReference type="AlphaFoldDB" id="A0A285X6F5"/>
<evidence type="ECO:0000256" key="1">
    <source>
        <dbReference type="ARBA" id="ARBA00022737"/>
    </source>
</evidence>
<sequence>MEFFEAIRLGEAEEVKQQLNADPELAGRKDERGFPPLILSTYHEQPQITKLLLQQGVETDARDAAGNTALMGICFKGNKDIAEMLILNGADVNARNSSGATALIFAATFGQEEIVDLLLQNGADKTMRDSKGNTALDYAQDPATLQLLKK</sequence>
<keyword evidence="5" id="KW-1185">Reference proteome</keyword>
<accession>A0A285X6F5</accession>
<protein>
    <submittedName>
        <fullName evidence="4">Uncharacterized protein</fullName>
    </submittedName>
</protein>
<evidence type="ECO:0000313" key="5">
    <source>
        <dbReference type="Proteomes" id="UP000219193"/>
    </source>
</evidence>
<dbReference type="OrthoDB" id="5657095at2"/>
<dbReference type="RefSeq" id="WP_097056690.1">
    <property type="nucleotide sequence ID" value="NZ_OCMF01000003.1"/>
</dbReference>
<proteinExistence type="predicted"/>
<reference evidence="5" key="1">
    <citation type="submission" date="2017-09" db="EMBL/GenBank/DDBJ databases">
        <authorList>
            <person name="Varghese N."/>
            <person name="Submissions S."/>
        </authorList>
    </citation>
    <scope>NUCLEOTIDE SEQUENCE [LARGE SCALE GENOMIC DNA]</scope>
    <source>
        <strain evidence="5">CGMCC 1.12641</strain>
    </source>
</reference>
<dbReference type="InterPro" id="IPR036770">
    <property type="entry name" value="Ankyrin_rpt-contain_sf"/>
</dbReference>
<feature type="repeat" description="ANK" evidence="3">
    <location>
        <begin position="32"/>
        <end position="64"/>
    </location>
</feature>
<organism evidence="4 5">
    <name type="scientific">Salinimicrobium sediminis</name>
    <dbReference type="NCBI Taxonomy" id="1343891"/>
    <lineage>
        <taxon>Bacteria</taxon>
        <taxon>Pseudomonadati</taxon>
        <taxon>Bacteroidota</taxon>
        <taxon>Flavobacteriia</taxon>
        <taxon>Flavobacteriales</taxon>
        <taxon>Flavobacteriaceae</taxon>
        <taxon>Salinimicrobium</taxon>
    </lineage>
</organism>
<keyword evidence="1" id="KW-0677">Repeat</keyword>
<dbReference type="SUPFAM" id="SSF48403">
    <property type="entry name" value="Ankyrin repeat"/>
    <property type="match status" value="1"/>
</dbReference>
<dbReference type="InterPro" id="IPR002110">
    <property type="entry name" value="Ankyrin_rpt"/>
</dbReference>
<dbReference type="SMART" id="SM00248">
    <property type="entry name" value="ANK"/>
    <property type="match status" value="3"/>
</dbReference>
<keyword evidence="2 3" id="KW-0040">ANK repeat</keyword>
<name>A0A285X6F5_9FLAO</name>